<dbReference type="RefSeq" id="WP_322472803.1">
    <property type="nucleotide sequence ID" value="NZ_JBHRZG010000003.1"/>
</dbReference>
<evidence type="ECO:0000313" key="2">
    <source>
        <dbReference type="EMBL" id="MFC3831909.1"/>
    </source>
</evidence>
<name>A0ABV7Z717_9DEIO</name>
<keyword evidence="1" id="KW-1133">Transmembrane helix</keyword>
<feature type="transmembrane region" description="Helical" evidence="1">
    <location>
        <begin position="92"/>
        <end position="111"/>
    </location>
</feature>
<comment type="caution">
    <text evidence="2">The sequence shown here is derived from an EMBL/GenBank/DDBJ whole genome shotgun (WGS) entry which is preliminary data.</text>
</comment>
<keyword evidence="1" id="KW-0812">Transmembrane</keyword>
<protein>
    <recommendedName>
        <fullName evidence="4">DUF2207 domain-containing protein</fullName>
    </recommendedName>
</protein>
<keyword evidence="3" id="KW-1185">Reference proteome</keyword>
<accession>A0ABV7Z717</accession>
<keyword evidence="1" id="KW-0472">Membrane</keyword>
<reference evidence="3" key="1">
    <citation type="journal article" date="2019" name="Int. J. Syst. Evol. Microbiol.">
        <title>The Global Catalogue of Microorganisms (GCM) 10K type strain sequencing project: providing services to taxonomists for standard genome sequencing and annotation.</title>
        <authorList>
            <consortium name="The Broad Institute Genomics Platform"/>
            <consortium name="The Broad Institute Genome Sequencing Center for Infectious Disease"/>
            <person name="Wu L."/>
            <person name="Ma J."/>
        </authorList>
    </citation>
    <scope>NUCLEOTIDE SEQUENCE [LARGE SCALE GENOMIC DNA]</scope>
    <source>
        <strain evidence="3">CCTCC AB 2017081</strain>
    </source>
</reference>
<dbReference type="Proteomes" id="UP001595803">
    <property type="component" value="Unassembled WGS sequence"/>
</dbReference>
<dbReference type="EMBL" id="JBHRZG010000003">
    <property type="protein sequence ID" value="MFC3831909.1"/>
    <property type="molecule type" value="Genomic_DNA"/>
</dbReference>
<evidence type="ECO:0008006" key="4">
    <source>
        <dbReference type="Google" id="ProtNLM"/>
    </source>
</evidence>
<organism evidence="2 3">
    <name type="scientific">Deinococcus rufus</name>
    <dbReference type="NCBI Taxonomy" id="2136097"/>
    <lineage>
        <taxon>Bacteria</taxon>
        <taxon>Thermotogati</taxon>
        <taxon>Deinococcota</taxon>
        <taxon>Deinococci</taxon>
        <taxon>Deinococcales</taxon>
        <taxon>Deinococcaceae</taxon>
        <taxon>Deinococcus</taxon>
    </lineage>
</organism>
<evidence type="ECO:0000256" key="1">
    <source>
        <dbReference type="SAM" id="Phobius"/>
    </source>
</evidence>
<evidence type="ECO:0000313" key="3">
    <source>
        <dbReference type="Proteomes" id="UP001595803"/>
    </source>
</evidence>
<feature type="transmembrane region" description="Helical" evidence="1">
    <location>
        <begin position="57"/>
        <end position="86"/>
    </location>
</feature>
<proteinExistence type="predicted"/>
<sequence>MAPSVTTLLTVARTGTRVARFLIRPAGRGPLHPDGWGIGAVPPALALRRAGSRVRRAAGLGVLTVIGLLGLSILTLCTVFLGIGLASGSDSAGWVLGLVLLLGVAGTTWLARRARTLLRPDDSLGAVSGPTELPVLTTLHRHARALPAPDRAVYRRTLAATAQALRVCDGDQTLGRDTFDARQAAREDLPALLGAYRAAPATPDSQREFARQLALIETRMTAIVRGRTAQQARDLQAHGRYLDDKYGRRDDDSGH</sequence>
<gene>
    <name evidence="2" type="ORF">ACFOSB_03400</name>
</gene>